<dbReference type="GO" id="GO:0043709">
    <property type="term" value="P:cell adhesion involved in single-species biofilm formation"/>
    <property type="evidence" value="ECO:0007669"/>
    <property type="project" value="TreeGrafter"/>
</dbReference>
<dbReference type="CDD" id="cd01949">
    <property type="entry name" value="GGDEF"/>
    <property type="match status" value="1"/>
</dbReference>
<comment type="caution">
    <text evidence="4">The sequence shown here is derived from an EMBL/GenBank/DDBJ whole genome shotgun (WGS) entry which is preliminary data.</text>
</comment>
<dbReference type="SUPFAM" id="SSF55781">
    <property type="entry name" value="GAF domain-like"/>
    <property type="match status" value="1"/>
</dbReference>
<dbReference type="Gene3D" id="3.30.450.40">
    <property type="match status" value="1"/>
</dbReference>
<comment type="cofactor">
    <cofactor evidence="1">
        <name>Mg(2+)</name>
        <dbReference type="ChEBI" id="CHEBI:18420"/>
    </cofactor>
</comment>
<dbReference type="InterPro" id="IPR029016">
    <property type="entry name" value="GAF-like_dom_sf"/>
</dbReference>
<dbReference type="SUPFAM" id="SSF55073">
    <property type="entry name" value="Nucleotide cyclase"/>
    <property type="match status" value="1"/>
</dbReference>
<evidence type="ECO:0000313" key="4">
    <source>
        <dbReference type="EMBL" id="ROR34983.1"/>
    </source>
</evidence>
<proteinExistence type="predicted"/>
<dbReference type="AlphaFoldDB" id="A0A3N1Y836"/>
<evidence type="ECO:0000256" key="1">
    <source>
        <dbReference type="ARBA" id="ARBA00001946"/>
    </source>
</evidence>
<reference evidence="4 5" key="1">
    <citation type="submission" date="2018-11" db="EMBL/GenBank/DDBJ databases">
        <title>Genomic Encyclopedia of Type Strains, Phase IV (KMG-IV): sequencing the most valuable type-strain genomes for metagenomic binning, comparative biology and taxonomic classification.</title>
        <authorList>
            <person name="Goeker M."/>
        </authorList>
    </citation>
    <scope>NUCLEOTIDE SEQUENCE [LARGE SCALE GENOMIC DNA]</scope>
    <source>
        <strain evidence="4 5">DSM 100275</strain>
    </source>
</reference>
<evidence type="ECO:0000259" key="3">
    <source>
        <dbReference type="PROSITE" id="PS50887"/>
    </source>
</evidence>
<evidence type="ECO:0000256" key="2">
    <source>
        <dbReference type="ARBA" id="ARBA00012528"/>
    </source>
</evidence>
<dbReference type="Proteomes" id="UP000276634">
    <property type="component" value="Unassembled WGS sequence"/>
</dbReference>
<organism evidence="4 5">
    <name type="scientific">Inmirania thermothiophila</name>
    <dbReference type="NCBI Taxonomy" id="1750597"/>
    <lineage>
        <taxon>Bacteria</taxon>
        <taxon>Pseudomonadati</taxon>
        <taxon>Pseudomonadota</taxon>
        <taxon>Gammaproteobacteria</taxon>
        <taxon>Chromatiales</taxon>
        <taxon>Ectothiorhodospiraceae</taxon>
        <taxon>Inmirania</taxon>
    </lineage>
</organism>
<dbReference type="Pfam" id="PF04340">
    <property type="entry name" value="DUF484"/>
    <property type="match status" value="1"/>
</dbReference>
<gene>
    <name evidence="4" type="ORF">EDC57_0898</name>
</gene>
<dbReference type="InterPro" id="IPR007435">
    <property type="entry name" value="DUF484"/>
</dbReference>
<dbReference type="InterPro" id="IPR003018">
    <property type="entry name" value="GAF"/>
</dbReference>
<dbReference type="InterPro" id="IPR043128">
    <property type="entry name" value="Rev_trsase/Diguanyl_cyclase"/>
</dbReference>
<protein>
    <recommendedName>
        <fullName evidence="2">diguanylate cyclase</fullName>
        <ecNumber evidence="2">2.7.7.65</ecNumber>
    </recommendedName>
</protein>
<accession>A0A3N1Y836</accession>
<dbReference type="InterPro" id="IPR050469">
    <property type="entry name" value="Diguanylate_Cyclase"/>
</dbReference>
<feature type="domain" description="GGDEF" evidence="3">
    <location>
        <begin position="227"/>
        <end position="366"/>
    </location>
</feature>
<dbReference type="GO" id="GO:1902201">
    <property type="term" value="P:negative regulation of bacterial-type flagellum-dependent cell motility"/>
    <property type="evidence" value="ECO:0007669"/>
    <property type="project" value="TreeGrafter"/>
</dbReference>
<keyword evidence="5" id="KW-1185">Reference proteome</keyword>
<sequence>MDRGEVRDDGGDPRALRRRLRALVRKAQDNEARLRRFQRQELHLMEAATLPELMERLLEGTCRSFGLEAAALVLVDPSGTLRELLAGALGGADPACLHLVGSAQALSPLLGRGDGPSRLGPYDADRHGPWLAGLPVASVAAVPLRHGGGPVGALLLGSRDPDRYRPSHATEFLDHFGAVVAVCLESAFNRERLRRASITDPLTGVPNRRYFEQRLREELERARRAGTPLGCAFIDIDRFKAINDGHGHEVGDHVLRAVARVVDAGLRACDVLARYGGEEFVALLPGSGLEEALAIAERVRAAVAASPVRPCAGTAVPVTVSVGVSALARVPPGDVAAAGEALTRAADRGLYAAKAAGRNRVVAGPAVD</sequence>
<dbReference type="InterPro" id="IPR000160">
    <property type="entry name" value="GGDEF_dom"/>
</dbReference>
<dbReference type="PANTHER" id="PTHR45138:SF24">
    <property type="entry name" value="DIGUANYLATE CYCLASE DGCC-RELATED"/>
    <property type="match status" value="1"/>
</dbReference>
<dbReference type="EMBL" id="RJVI01000001">
    <property type="protein sequence ID" value="ROR34983.1"/>
    <property type="molecule type" value="Genomic_DNA"/>
</dbReference>
<dbReference type="PROSITE" id="PS50887">
    <property type="entry name" value="GGDEF"/>
    <property type="match status" value="1"/>
</dbReference>
<dbReference type="Gene3D" id="3.30.70.270">
    <property type="match status" value="1"/>
</dbReference>
<dbReference type="Pfam" id="PF00990">
    <property type="entry name" value="GGDEF"/>
    <property type="match status" value="1"/>
</dbReference>
<dbReference type="GO" id="GO:0005886">
    <property type="term" value="C:plasma membrane"/>
    <property type="evidence" value="ECO:0007669"/>
    <property type="project" value="TreeGrafter"/>
</dbReference>
<dbReference type="SMART" id="SM00065">
    <property type="entry name" value="GAF"/>
    <property type="match status" value="1"/>
</dbReference>
<dbReference type="GO" id="GO:0052621">
    <property type="term" value="F:diguanylate cyclase activity"/>
    <property type="evidence" value="ECO:0007669"/>
    <property type="project" value="UniProtKB-EC"/>
</dbReference>
<dbReference type="SMART" id="SM00267">
    <property type="entry name" value="GGDEF"/>
    <property type="match status" value="1"/>
</dbReference>
<evidence type="ECO:0000313" key="5">
    <source>
        <dbReference type="Proteomes" id="UP000276634"/>
    </source>
</evidence>
<dbReference type="OrthoDB" id="9773156at2"/>
<dbReference type="RefSeq" id="WP_123400610.1">
    <property type="nucleotide sequence ID" value="NZ_RJVI01000001.1"/>
</dbReference>
<dbReference type="PANTHER" id="PTHR45138">
    <property type="entry name" value="REGULATORY COMPONENTS OF SENSORY TRANSDUCTION SYSTEM"/>
    <property type="match status" value="1"/>
</dbReference>
<dbReference type="FunFam" id="3.30.70.270:FF:000001">
    <property type="entry name" value="Diguanylate cyclase domain protein"/>
    <property type="match status" value="1"/>
</dbReference>
<dbReference type="EC" id="2.7.7.65" evidence="2"/>
<name>A0A3N1Y836_9GAMM</name>
<dbReference type="NCBIfam" id="TIGR00254">
    <property type="entry name" value="GGDEF"/>
    <property type="match status" value="1"/>
</dbReference>
<dbReference type="InterPro" id="IPR029787">
    <property type="entry name" value="Nucleotide_cyclase"/>
</dbReference>